<dbReference type="GO" id="GO:0015074">
    <property type="term" value="P:DNA integration"/>
    <property type="evidence" value="ECO:0007669"/>
    <property type="project" value="InterPro"/>
</dbReference>
<evidence type="ECO:0000259" key="1">
    <source>
        <dbReference type="PROSITE" id="PS50994"/>
    </source>
</evidence>
<comment type="caution">
    <text evidence="2">The sequence shown here is derived from an EMBL/GenBank/DDBJ whole genome shotgun (WGS) entry which is preliminary data.</text>
</comment>
<dbReference type="OrthoDB" id="9813285at2"/>
<dbReference type="Pfam" id="PF13683">
    <property type="entry name" value="rve_3"/>
    <property type="match status" value="1"/>
</dbReference>
<dbReference type="InterPro" id="IPR002514">
    <property type="entry name" value="Transposase_8"/>
</dbReference>
<feature type="domain" description="Integrase catalytic" evidence="1">
    <location>
        <begin position="199"/>
        <end position="360"/>
    </location>
</feature>
<reference evidence="2 3" key="1">
    <citation type="submission" date="2019-06" db="EMBL/GenBank/DDBJ databases">
        <title>YIM 131921 draft genome.</title>
        <authorList>
            <person name="Jiang L."/>
        </authorList>
    </citation>
    <scope>NUCLEOTIDE SEQUENCE [LARGE SCALE GENOMIC DNA]</scope>
    <source>
        <strain evidence="2 3">YIM 131921</strain>
    </source>
</reference>
<dbReference type="AlphaFoldDB" id="A0A5C4MVI1"/>
<evidence type="ECO:0000313" key="2">
    <source>
        <dbReference type="EMBL" id="TNC49595.1"/>
    </source>
</evidence>
<organism evidence="2 3">
    <name type="scientific">Rubellimicrobium rubrum</name>
    <dbReference type="NCBI Taxonomy" id="2585369"/>
    <lineage>
        <taxon>Bacteria</taxon>
        <taxon>Pseudomonadati</taxon>
        <taxon>Pseudomonadota</taxon>
        <taxon>Alphaproteobacteria</taxon>
        <taxon>Rhodobacterales</taxon>
        <taxon>Roseobacteraceae</taxon>
        <taxon>Rubellimicrobium</taxon>
    </lineage>
</organism>
<proteinExistence type="predicted"/>
<dbReference type="SUPFAM" id="SSF46689">
    <property type="entry name" value="Homeodomain-like"/>
    <property type="match status" value="1"/>
</dbReference>
<keyword evidence="3" id="KW-1185">Reference proteome</keyword>
<dbReference type="PROSITE" id="PS50994">
    <property type="entry name" value="INTEGRASE"/>
    <property type="match status" value="1"/>
</dbReference>
<dbReference type="Pfam" id="PF01527">
    <property type="entry name" value="HTH_Tnp_1"/>
    <property type="match status" value="1"/>
</dbReference>
<dbReference type="InterPro" id="IPR012337">
    <property type="entry name" value="RNaseH-like_sf"/>
</dbReference>
<dbReference type="InterPro" id="IPR001584">
    <property type="entry name" value="Integrase_cat-core"/>
</dbReference>
<accession>A0A5C4MVI1</accession>
<dbReference type="PANTHER" id="PTHR47515:SF1">
    <property type="entry name" value="BLR2054 PROTEIN"/>
    <property type="match status" value="1"/>
</dbReference>
<dbReference type="GO" id="GO:0004803">
    <property type="term" value="F:transposase activity"/>
    <property type="evidence" value="ECO:0007669"/>
    <property type="project" value="InterPro"/>
</dbReference>
<sequence>MKKSRFTEEQVIAILREQEAGVSTAEVCRRHGISSATFYAWKAKFGGLDVSQARKLKVLEEENARLKKLLAEAMLDAAVLRDVAGKKVVTPTARRAAVVHARAAFALSERRACVALGFDRSSMRYRSGRDDDAELRKRLRGLASERRRFGWRRLMILLAREGITPNHKKLRRIYGEERLQVRRRGGRKRALGTRAPMTIPQGPNQRWSLDFVTDALADGRRFRVLAVVDDFTRKCLALVADTSLSGRRVARELNALIATRGRPLMVVSDNGTELTSTAILRWSQDREVEWHYIAPGKPQQNAFVESFNGRLRDECLNETLFWSLDHARSVLCAWRDDYNHVRPHGALKGLTPARAAELACATNDDHNSNPGLQP</sequence>
<name>A0A5C4MVI1_9RHOB</name>
<dbReference type="Gene3D" id="3.30.420.10">
    <property type="entry name" value="Ribonuclease H-like superfamily/Ribonuclease H"/>
    <property type="match status" value="1"/>
</dbReference>
<dbReference type="InterPro" id="IPR009057">
    <property type="entry name" value="Homeodomain-like_sf"/>
</dbReference>
<dbReference type="GO" id="GO:0003677">
    <property type="term" value="F:DNA binding"/>
    <property type="evidence" value="ECO:0007669"/>
    <property type="project" value="InterPro"/>
</dbReference>
<protein>
    <submittedName>
        <fullName evidence="2">IS3 family transposase</fullName>
    </submittedName>
</protein>
<dbReference type="Proteomes" id="UP000305887">
    <property type="component" value="Unassembled WGS sequence"/>
</dbReference>
<dbReference type="PANTHER" id="PTHR47515">
    <property type="entry name" value="LOW CALCIUM RESPONSE LOCUS PROTEIN T"/>
    <property type="match status" value="1"/>
</dbReference>
<dbReference type="NCBIfam" id="NF033516">
    <property type="entry name" value="transpos_IS3"/>
    <property type="match status" value="1"/>
</dbReference>
<dbReference type="EMBL" id="VDFU01000010">
    <property type="protein sequence ID" value="TNC49595.1"/>
    <property type="molecule type" value="Genomic_DNA"/>
</dbReference>
<gene>
    <name evidence="2" type="ORF">FHG66_10800</name>
</gene>
<evidence type="ECO:0000313" key="3">
    <source>
        <dbReference type="Proteomes" id="UP000305887"/>
    </source>
</evidence>
<dbReference type="InterPro" id="IPR036397">
    <property type="entry name" value="RNaseH_sf"/>
</dbReference>
<dbReference type="GO" id="GO:0006313">
    <property type="term" value="P:DNA transposition"/>
    <property type="evidence" value="ECO:0007669"/>
    <property type="project" value="InterPro"/>
</dbReference>
<dbReference type="InterPro" id="IPR048020">
    <property type="entry name" value="Transpos_IS3"/>
</dbReference>
<dbReference type="SUPFAM" id="SSF53098">
    <property type="entry name" value="Ribonuclease H-like"/>
    <property type="match status" value="1"/>
</dbReference>